<name>A0A062XUM4_9BACT</name>
<accession>A0A062XUM4</accession>
<evidence type="ECO:0000259" key="8">
    <source>
        <dbReference type="Pfam" id="PF24961"/>
    </source>
</evidence>
<feature type="domain" description="NfeD integral membrane" evidence="8">
    <location>
        <begin position="235"/>
        <end position="353"/>
    </location>
</feature>
<evidence type="ECO:0000313" key="10">
    <source>
        <dbReference type="EMBL" id="KDA53074.1"/>
    </source>
</evidence>
<dbReference type="EMBL" id="JMFG01000035">
    <property type="protein sequence ID" value="KDA53074.1"/>
    <property type="molecule type" value="Genomic_DNA"/>
</dbReference>
<dbReference type="Proteomes" id="UP000027284">
    <property type="component" value="Unassembled WGS sequence"/>
</dbReference>
<feature type="transmembrane region" description="Helical" evidence="5">
    <location>
        <begin position="257"/>
        <end position="274"/>
    </location>
</feature>
<dbReference type="SUPFAM" id="SSF141322">
    <property type="entry name" value="NfeD domain-like"/>
    <property type="match status" value="1"/>
</dbReference>
<keyword evidence="3 5" id="KW-1133">Transmembrane helix</keyword>
<dbReference type="InterPro" id="IPR012340">
    <property type="entry name" value="NA-bd_OB-fold"/>
</dbReference>
<evidence type="ECO:0000256" key="6">
    <source>
        <dbReference type="SAM" id="SignalP"/>
    </source>
</evidence>
<dbReference type="GO" id="GO:0016020">
    <property type="term" value="C:membrane"/>
    <property type="evidence" value="ECO:0007669"/>
    <property type="project" value="UniProtKB-SubCell"/>
</dbReference>
<gene>
    <name evidence="10" type="ORF">EG19_08135</name>
</gene>
<proteinExistence type="predicted"/>
<evidence type="ECO:0000259" key="7">
    <source>
        <dbReference type="Pfam" id="PF01957"/>
    </source>
</evidence>
<evidence type="ECO:0000259" key="9">
    <source>
        <dbReference type="Pfam" id="PF25145"/>
    </source>
</evidence>
<dbReference type="InterPro" id="IPR029045">
    <property type="entry name" value="ClpP/crotonase-like_dom_sf"/>
</dbReference>
<evidence type="ECO:0000256" key="2">
    <source>
        <dbReference type="ARBA" id="ARBA00022692"/>
    </source>
</evidence>
<sequence length="431" mass="45237">MLSRIVFSCLCLAYTAAAGAETVVVMRLEDTIQPASMRYLQRGLRTAAAENAQVVVLELNTPGGLLTSLRQMTTAITTSPRPVVVYVTPSGAQAASAGFFLLMAADVAAMAPGTNAGAAHPVGGQGEDLEKTIAEKVTNDAAALIRSLAAQRGRPVEWAEKAVRESVSFTEREALDKKLIELVAADRNELLAKLNGMEIKRFSGAVEKLVLTHPEIKLVTPSPGDKLLSAIAHPNIAYLLLLLGILGLYFELSHPGAIFPGVLGAISLLLAFFALSVLPVNYVGVLLILLAIGFFIAEVKVTSYGLLTVAGLVCFILGSAMLIDAPLPSLRVGWGVILPTAFVVAAVVIFLLSRVLSAHRVKPVTGIEGMLGEQGTAVSDLSPQGKVFVHGEYWEAIASQPVPSGTPVRVVAVRGSKLEVEPVPPEGGKGA</sequence>
<organism evidence="10 11">
    <name type="scientific">Thermoanaerobaculum aquaticum</name>
    <dbReference type="NCBI Taxonomy" id="1312852"/>
    <lineage>
        <taxon>Bacteria</taxon>
        <taxon>Pseudomonadati</taxon>
        <taxon>Acidobacteriota</taxon>
        <taxon>Thermoanaerobaculia</taxon>
        <taxon>Thermoanaerobaculales</taxon>
        <taxon>Thermoanaerobaculaceae</taxon>
        <taxon>Thermoanaerobaculum</taxon>
    </lineage>
</organism>
<dbReference type="SUPFAM" id="SSF52096">
    <property type="entry name" value="ClpP/crotonase"/>
    <property type="match status" value="1"/>
</dbReference>
<evidence type="ECO:0000256" key="3">
    <source>
        <dbReference type="ARBA" id="ARBA00022989"/>
    </source>
</evidence>
<dbReference type="Pfam" id="PF24961">
    <property type="entry name" value="NfeD_membrane"/>
    <property type="match status" value="1"/>
</dbReference>
<feature type="domain" description="NfeD1b N-terminal" evidence="9">
    <location>
        <begin position="23"/>
        <end position="188"/>
    </location>
</feature>
<dbReference type="Pfam" id="PF01957">
    <property type="entry name" value="NfeD"/>
    <property type="match status" value="1"/>
</dbReference>
<feature type="transmembrane region" description="Helical" evidence="5">
    <location>
        <begin position="280"/>
        <end position="297"/>
    </location>
</feature>
<feature type="signal peptide" evidence="6">
    <location>
        <begin position="1"/>
        <end position="20"/>
    </location>
</feature>
<keyword evidence="2 5" id="KW-0812">Transmembrane</keyword>
<feature type="transmembrane region" description="Helical" evidence="5">
    <location>
        <begin position="304"/>
        <end position="323"/>
    </location>
</feature>
<dbReference type="Gene3D" id="2.40.50.140">
    <property type="entry name" value="Nucleic acid-binding proteins"/>
    <property type="match status" value="1"/>
</dbReference>
<dbReference type="CDD" id="cd07020">
    <property type="entry name" value="Clp_protease_NfeD_1"/>
    <property type="match status" value="1"/>
</dbReference>
<dbReference type="AlphaFoldDB" id="A0A062XUM4"/>
<reference evidence="10 11" key="1">
    <citation type="submission" date="2014-04" db="EMBL/GenBank/DDBJ databases">
        <title>The Genome Sequence of Thermoanaerobaculum aquaticum MP-01, The First Cultivated Group 23 Acidobacterium.</title>
        <authorList>
            <person name="Stamps B.W."/>
            <person name="Losey N.A."/>
            <person name="Lawson P.A."/>
            <person name="Stevenson B.S."/>
        </authorList>
    </citation>
    <scope>NUCLEOTIDE SEQUENCE [LARGE SCALE GENOMIC DNA]</scope>
    <source>
        <strain evidence="10 11">MP-01</strain>
    </source>
</reference>
<feature type="transmembrane region" description="Helical" evidence="5">
    <location>
        <begin position="227"/>
        <end position="250"/>
    </location>
</feature>
<dbReference type="Pfam" id="PF25145">
    <property type="entry name" value="NfeD1b_N"/>
    <property type="match status" value="1"/>
</dbReference>
<comment type="caution">
    <text evidence="10">The sequence shown here is derived from an EMBL/GenBank/DDBJ whole genome shotgun (WGS) entry which is preliminary data.</text>
</comment>
<evidence type="ECO:0000256" key="5">
    <source>
        <dbReference type="SAM" id="Phobius"/>
    </source>
</evidence>
<dbReference type="Gene3D" id="3.90.226.10">
    <property type="entry name" value="2-enoyl-CoA Hydratase, Chain A, domain 1"/>
    <property type="match status" value="1"/>
</dbReference>
<dbReference type="RefSeq" id="WP_053335239.1">
    <property type="nucleotide sequence ID" value="NZ_JMFG01000035.1"/>
</dbReference>
<dbReference type="InterPro" id="IPR056739">
    <property type="entry name" value="NfeD_membrane"/>
</dbReference>
<dbReference type="InterPro" id="IPR002810">
    <property type="entry name" value="NfeD-like_C"/>
</dbReference>
<comment type="subcellular location">
    <subcellularLocation>
        <location evidence="1">Membrane</location>
        <topology evidence="1">Multi-pass membrane protein</topology>
    </subcellularLocation>
</comment>
<dbReference type="STRING" id="1312852.EG19_08135"/>
<keyword evidence="4 5" id="KW-0472">Membrane</keyword>
<feature type="chain" id="PRO_5001616470" evidence="6">
    <location>
        <begin position="21"/>
        <end position="431"/>
    </location>
</feature>
<evidence type="ECO:0000256" key="4">
    <source>
        <dbReference type="ARBA" id="ARBA00023136"/>
    </source>
</evidence>
<dbReference type="InterPro" id="IPR052165">
    <property type="entry name" value="Membrane_assoc_protease"/>
</dbReference>
<evidence type="ECO:0000313" key="11">
    <source>
        <dbReference type="Proteomes" id="UP000027284"/>
    </source>
</evidence>
<feature type="domain" description="NfeD-like C-terminal" evidence="7">
    <location>
        <begin position="368"/>
        <end position="422"/>
    </location>
</feature>
<protein>
    <submittedName>
        <fullName evidence="10">Uncharacterized protein</fullName>
    </submittedName>
</protein>
<dbReference type="OrthoDB" id="9806253at2"/>
<dbReference type="PANTHER" id="PTHR33507:SF4">
    <property type="entry name" value="NODULATION COMPETITIVENESS PROTEIN NFED"/>
    <property type="match status" value="1"/>
</dbReference>
<dbReference type="InterPro" id="IPR056738">
    <property type="entry name" value="NfeD1b_N"/>
</dbReference>
<evidence type="ECO:0000256" key="1">
    <source>
        <dbReference type="ARBA" id="ARBA00004141"/>
    </source>
</evidence>
<keyword evidence="11" id="KW-1185">Reference proteome</keyword>
<dbReference type="PANTHER" id="PTHR33507">
    <property type="entry name" value="INNER MEMBRANE PROTEIN YBBJ"/>
    <property type="match status" value="1"/>
</dbReference>
<feature type="transmembrane region" description="Helical" evidence="5">
    <location>
        <begin position="329"/>
        <end position="352"/>
    </location>
</feature>
<keyword evidence="6" id="KW-0732">Signal</keyword>